<feature type="transmembrane region" description="Helical" evidence="1">
    <location>
        <begin position="94"/>
        <end position="123"/>
    </location>
</feature>
<comment type="caution">
    <text evidence="2">The sequence shown here is derived from an EMBL/GenBank/DDBJ whole genome shotgun (WGS) entry which is preliminary data.</text>
</comment>
<gene>
    <name evidence="2" type="ORF">F8M41_024663</name>
</gene>
<keyword evidence="1" id="KW-0472">Membrane</keyword>
<dbReference type="AlphaFoldDB" id="A0A8H3XLW5"/>
<feature type="transmembrane region" description="Helical" evidence="1">
    <location>
        <begin position="135"/>
        <end position="156"/>
    </location>
</feature>
<evidence type="ECO:0000313" key="3">
    <source>
        <dbReference type="Proteomes" id="UP000439903"/>
    </source>
</evidence>
<accession>A0A8H3XLW5</accession>
<feature type="transmembrane region" description="Helical" evidence="1">
    <location>
        <begin position="55"/>
        <end position="73"/>
    </location>
</feature>
<feature type="transmembrane region" description="Helical" evidence="1">
    <location>
        <begin position="312"/>
        <end position="337"/>
    </location>
</feature>
<dbReference type="EMBL" id="WTPW01000850">
    <property type="protein sequence ID" value="KAF0474729.1"/>
    <property type="molecule type" value="Genomic_DNA"/>
</dbReference>
<evidence type="ECO:0000313" key="2">
    <source>
        <dbReference type="EMBL" id="KAF0474729.1"/>
    </source>
</evidence>
<name>A0A8H3XLW5_GIGMA</name>
<feature type="transmembrane region" description="Helical" evidence="1">
    <location>
        <begin position="280"/>
        <end position="300"/>
    </location>
</feature>
<evidence type="ECO:0000256" key="1">
    <source>
        <dbReference type="SAM" id="Phobius"/>
    </source>
</evidence>
<reference evidence="2 3" key="1">
    <citation type="journal article" date="2019" name="Environ. Microbiol.">
        <title>At the nexus of three kingdoms: the genome of the mycorrhizal fungus Gigaspora margarita provides insights into plant, endobacterial and fungal interactions.</title>
        <authorList>
            <person name="Venice F."/>
            <person name="Ghignone S."/>
            <person name="Salvioli di Fossalunga A."/>
            <person name="Amselem J."/>
            <person name="Novero M."/>
            <person name="Xianan X."/>
            <person name="Sedzielewska Toro K."/>
            <person name="Morin E."/>
            <person name="Lipzen A."/>
            <person name="Grigoriev I.V."/>
            <person name="Henrissat B."/>
            <person name="Martin F.M."/>
            <person name="Bonfante P."/>
        </authorList>
    </citation>
    <scope>NUCLEOTIDE SEQUENCE [LARGE SCALE GENOMIC DNA]</scope>
    <source>
        <strain evidence="2 3">BEG34</strain>
    </source>
</reference>
<dbReference type="OrthoDB" id="2437978at2759"/>
<keyword evidence="1" id="KW-0812">Transmembrane</keyword>
<feature type="transmembrane region" description="Helical" evidence="1">
    <location>
        <begin position="216"/>
        <end position="239"/>
    </location>
</feature>
<proteinExistence type="predicted"/>
<keyword evidence="1" id="KW-1133">Transmembrane helix</keyword>
<protein>
    <submittedName>
        <fullName evidence="2">Uncharacterized protein</fullName>
    </submittedName>
</protein>
<keyword evidence="3" id="KW-1185">Reference proteome</keyword>
<dbReference type="Proteomes" id="UP000439903">
    <property type="component" value="Unassembled WGS sequence"/>
</dbReference>
<organism evidence="2 3">
    <name type="scientific">Gigaspora margarita</name>
    <dbReference type="NCBI Taxonomy" id="4874"/>
    <lineage>
        <taxon>Eukaryota</taxon>
        <taxon>Fungi</taxon>
        <taxon>Fungi incertae sedis</taxon>
        <taxon>Mucoromycota</taxon>
        <taxon>Glomeromycotina</taxon>
        <taxon>Glomeromycetes</taxon>
        <taxon>Diversisporales</taxon>
        <taxon>Gigasporaceae</taxon>
        <taxon>Gigaspora</taxon>
    </lineage>
</organism>
<feature type="transmembrane region" description="Helical" evidence="1">
    <location>
        <begin position="177"/>
        <end position="204"/>
    </location>
</feature>
<sequence length="465" mass="53466">MVRLTNQYVLKCKSSSALNVSSIKSPTEICVCDFRLNIRGCAEENLLVTINLSQFVYSTFITITTILIFYYFIKIKNYSFLISKHKNCKFFYKIRSFYVIEGSILIFNFFRATHSLCLLMGVYSNTAEAEIGNDLSTVLSGIICAFYPLSILNANPIGNDAFALIVFTIRRTINKKLVVYTVISLSTLLLVTILPLSFLCGYYADIGKVDKAVMLFMIRYLVWSVCTFFILFLILCIWYKYLMIIIDSIQQEKRYNFNDEDLNFKLDRLKSGAGNLSRSMFIIMLVAIFYSTLCICYGLFHKTETIFIHPINMMYVLVWNVAIPVFLHICQIIYTFYSLKALSRRSNFGYGVSGNLVIPLVTSPIAPNFEIIQNENDPPYCINSVYEENDRKFLSNKNSINNVKNIERIREYQNNQIIGSSSFKISYTKSSNSSLSICKESESSKERSVNKDWLIEAPKKVLIQK</sequence>